<evidence type="ECO:0000256" key="5">
    <source>
        <dbReference type="ARBA" id="ARBA00023136"/>
    </source>
</evidence>
<proteinExistence type="inferred from homology"/>
<feature type="transmembrane region" description="Helical" evidence="6">
    <location>
        <begin position="60"/>
        <end position="80"/>
    </location>
</feature>
<evidence type="ECO:0000256" key="1">
    <source>
        <dbReference type="ARBA" id="ARBA00004141"/>
    </source>
</evidence>
<name>A0ABS2QH13_9BACI</name>
<evidence type="ECO:0000256" key="2">
    <source>
        <dbReference type="ARBA" id="ARBA00009773"/>
    </source>
</evidence>
<keyword evidence="3 6" id="KW-0812">Transmembrane</keyword>
<protein>
    <submittedName>
        <fullName evidence="7">Sporulation integral membrane protein YtvI</fullName>
    </submittedName>
</protein>
<feature type="transmembrane region" description="Helical" evidence="6">
    <location>
        <begin position="159"/>
        <end position="177"/>
    </location>
</feature>
<comment type="caution">
    <text evidence="7">The sequence shown here is derived from an EMBL/GenBank/DDBJ whole genome shotgun (WGS) entry which is preliminary data.</text>
</comment>
<feature type="transmembrane region" description="Helical" evidence="6">
    <location>
        <begin position="275"/>
        <end position="295"/>
    </location>
</feature>
<evidence type="ECO:0000256" key="4">
    <source>
        <dbReference type="ARBA" id="ARBA00022989"/>
    </source>
</evidence>
<evidence type="ECO:0000256" key="6">
    <source>
        <dbReference type="SAM" id="Phobius"/>
    </source>
</evidence>
<reference evidence="7 8" key="1">
    <citation type="submission" date="2021-01" db="EMBL/GenBank/DDBJ databases">
        <title>Genomic Encyclopedia of Type Strains, Phase IV (KMG-IV): sequencing the most valuable type-strain genomes for metagenomic binning, comparative biology and taxonomic classification.</title>
        <authorList>
            <person name="Goeker M."/>
        </authorList>
    </citation>
    <scope>NUCLEOTIDE SEQUENCE [LARGE SCALE GENOMIC DNA]</scope>
    <source>
        <strain evidence="7 8">DSM 105482</strain>
    </source>
</reference>
<dbReference type="InterPro" id="IPR014227">
    <property type="entry name" value="YtvI-like"/>
</dbReference>
<evidence type="ECO:0000256" key="3">
    <source>
        <dbReference type="ARBA" id="ARBA00022692"/>
    </source>
</evidence>
<keyword evidence="8" id="KW-1185">Reference proteome</keyword>
<feature type="transmembrane region" description="Helical" evidence="6">
    <location>
        <begin position="241"/>
        <end position="263"/>
    </location>
</feature>
<comment type="subcellular location">
    <subcellularLocation>
        <location evidence="1">Membrane</location>
        <topology evidence="1">Multi-pass membrane protein</topology>
    </subcellularLocation>
</comment>
<dbReference type="RefSeq" id="WP_204541873.1">
    <property type="nucleotide sequence ID" value="NZ_JAFBFI010000006.1"/>
</dbReference>
<comment type="similarity">
    <text evidence="2">Belongs to the autoinducer-2 exporter (AI-2E) (TC 2.A.86) family.</text>
</comment>
<evidence type="ECO:0000313" key="8">
    <source>
        <dbReference type="Proteomes" id="UP000823486"/>
    </source>
</evidence>
<dbReference type="InterPro" id="IPR002549">
    <property type="entry name" value="AI-2E-like"/>
</dbReference>
<dbReference type="EMBL" id="JAFBFI010000006">
    <property type="protein sequence ID" value="MBM7692397.1"/>
    <property type="molecule type" value="Genomic_DNA"/>
</dbReference>
<keyword evidence="5 6" id="KW-0472">Membrane</keyword>
<dbReference type="Proteomes" id="UP000823486">
    <property type="component" value="Unassembled WGS sequence"/>
</dbReference>
<feature type="transmembrane region" description="Helical" evidence="6">
    <location>
        <begin position="315"/>
        <end position="338"/>
    </location>
</feature>
<dbReference type="PANTHER" id="PTHR21716:SF68">
    <property type="entry name" value="TRANSPORT PROTEIN YTVI-RELATED"/>
    <property type="match status" value="1"/>
</dbReference>
<dbReference type="Pfam" id="PF01594">
    <property type="entry name" value="AI-2E_transport"/>
    <property type="match status" value="1"/>
</dbReference>
<organism evidence="7 8">
    <name type="scientific">Peribacillus deserti</name>
    <dbReference type="NCBI Taxonomy" id="673318"/>
    <lineage>
        <taxon>Bacteria</taxon>
        <taxon>Bacillati</taxon>
        <taxon>Bacillota</taxon>
        <taxon>Bacilli</taxon>
        <taxon>Bacillales</taxon>
        <taxon>Bacillaceae</taxon>
        <taxon>Peribacillus</taxon>
    </lineage>
</organism>
<feature type="transmembrane region" description="Helical" evidence="6">
    <location>
        <begin position="12"/>
        <end position="39"/>
    </location>
</feature>
<accession>A0ABS2QH13</accession>
<sequence>MPALFLKKYSIVALAVLFICILGYLILPVSVPLICAYITACLLEPASKILQTKYSWSRKFSNFIVFTLFNMLIGISAYFLTTKVVTEALQLIQKLPLYLNQFNHSWLNYDRNLTHSSNTLPEPIMAEISSQTAKTLDRIKAELGTLINIDKITDIITNIPNFLISFIVYLVALFLFLNEMPSLRSKIYQHLKESSAEKYYLMSSRLSFVLAGFMKAQFLVGIIIFTVTLTGMLFINADIAILMAVIIAIVDFIPFVGSIIILGPWSLFHFMTGDIPTGTQLALLGCMLLIIRRAVEPKVTGAHIGLSPLNTLISMYLGFKVLGILGIIFGPVLLAAVYTASEAGIIKLPFKI</sequence>
<feature type="transmembrane region" description="Helical" evidence="6">
    <location>
        <begin position="208"/>
        <end position="235"/>
    </location>
</feature>
<keyword evidence="4 6" id="KW-1133">Transmembrane helix</keyword>
<dbReference type="PANTHER" id="PTHR21716">
    <property type="entry name" value="TRANSMEMBRANE PROTEIN"/>
    <property type="match status" value="1"/>
</dbReference>
<evidence type="ECO:0000313" key="7">
    <source>
        <dbReference type="EMBL" id="MBM7692397.1"/>
    </source>
</evidence>
<gene>
    <name evidence="7" type="ORF">JOC77_001827</name>
</gene>
<dbReference type="NCBIfam" id="TIGR02872">
    <property type="entry name" value="spore_ytvI"/>
    <property type="match status" value="1"/>
</dbReference>